<keyword evidence="4 6" id="KW-0378">Hydrolase</keyword>
<comment type="catalytic activity">
    <reaction evidence="6">
        <text>Exonucleolytic cleavage in either 5'- to 3'- or 3'- to 5'-direction to yield nucleoside 5'-phosphates.</text>
        <dbReference type="EC" id="3.1.11.6"/>
    </reaction>
</comment>
<dbReference type="GO" id="GO:0008855">
    <property type="term" value="F:exodeoxyribonuclease VII activity"/>
    <property type="evidence" value="ECO:0007669"/>
    <property type="project" value="UniProtKB-UniRule"/>
</dbReference>
<gene>
    <name evidence="6" type="primary">xseB</name>
    <name evidence="7" type="ORF">BBF96_09055</name>
</gene>
<evidence type="ECO:0000256" key="3">
    <source>
        <dbReference type="ARBA" id="ARBA00022722"/>
    </source>
</evidence>
<keyword evidence="2 6" id="KW-0963">Cytoplasm</keyword>
<evidence type="ECO:0000256" key="5">
    <source>
        <dbReference type="ARBA" id="ARBA00022839"/>
    </source>
</evidence>
<keyword evidence="5 6" id="KW-0269">Exonuclease</keyword>
<keyword evidence="3 6" id="KW-0540">Nuclease</keyword>
<dbReference type="EC" id="3.1.11.6" evidence="6"/>
<dbReference type="GO" id="GO:0009318">
    <property type="term" value="C:exodeoxyribonuclease VII complex"/>
    <property type="evidence" value="ECO:0007669"/>
    <property type="project" value="UniProtKB-UniRule"/>
</dbReference>
<sequence length="77" mass="9133">MQDLTFEKALEKLEIIVEELEKGDLTLDQALERYEEGVRLSRFCSKKLEEVEARIEMIIKEGEEIKKVPFEKMEEVE</sequence>
<dbReference type="PIRSF" id="PIRSF006488">
    <property type="entry name" value="Exonuc_VII_S"/>
    <property type="match status" value="1"/>
</dbReference>
<name>A0A3S9SZ35_9FIRM</name>
<dbReference type="EMBL" id="CP016379">
    <property type="protein sequence ID" value="AZR73520.1"/>
    <property type="molecule type" value="Genomic_DNA"/>
</dbReference>
<comment type="subcellular location">
    <subcellularLocation>
        <location evidence="6">Cytoplasm</location>
    </subcellularLocation>
</comment>
<dbReference type="KEGG" id="aft:BBF96_09055"/>
<comment type="subunit">
    <text evidence="6">Heterooligomer composed of large and small subunits.</text>
</comment>
<accession>A0A3S9SZ35</accession>
<dbReference type="Pfam" id="PF02609">
    <property type="entry name" value="Exonuc_VII_S"/>
    <property type="match status" value="1"/>
</dbReference>
<dbReference type="PANTHER" id="PTHR34137:SF1">
    <property type="entry name" value="EXODEOXYRIBONUCLEASE 7 SMALL SUBUNIT"/>
    <property type="match status" value="1"/>
</dbReference>
<dbReference type="GO" id="GO:0006308">
    <property type="term" value="P:DNA catabolic process"/>
    <property type="evidence" value="ECO:0007669"/>
    <property type="project" value="UniProtKB-UniRule"/>
</dbReference>
<evidence type="ECO:0000256" key="2">
    <source>
        <dbReference type="ARBA" id="ARBA00022490"/>
    </source>
</evidence>
<dbReference type="OrthoDB" id="1697399at2"/>
<evidence type="ECO:0000313" key="7">
    <source>
        <dbReference type="EMBL" id="AZR73520.1"/>
    </source>
</evidence>
<organism evidence="7 8">
    <name type="scientific">Anoxybacter fermentans</name>
    <dbReference type="NCBI Taxonomy" id="1323375"/>
    <lineage>
        <taxon>Bacteria</taxon>
        <taxon>Bacillati</taxon>
        <taxon>Bacillota</taxon>
        <taxon>Clostridia</taxon>
        <taxon>Halanaerobiales</taxon>
        <taxon>Anoxybacter</taxon>
    </lineage>
</organism>
<dbReference type="SUPFAM" id="SSF116842">
    <property type="entry name" value="XseB-like"/>
    <property type="match status" value="1"/>
</dbReference>
<dbReference type="HAMAP" id="MF_00337">
    <property type="entry name" value="Exonuc_7_S"/>
    <property type="match status" value="1"/>
</dbReference>
<dbReference type="AlphaFoldDB" id="A0A3S9SZ35"/>
<reference evidence="7 8" key="1">
    <citation type="submission" date="2016-07" db="EMBL/GenBank/DDBJ databases">
        <title>Genome and transcriptome analysis of iron-reducing fermentative bacteria Anoxybacter fermentans.</title>
        <authorList>
            <person name="Zeng X."/>
            <person name="Shao Z."/>
        </authorList>
    </citation>
    <scope>NUCLEOTIDE SEQUENCE [LARGE SCALE GENOMIC DNA]</scope>
    <source>
        <strain evidence="7 8">DY22613</strain>
    </source>
</reference>
<dbReference type="PANTHER" id="PTHR34137">
    <property type="entry name" value="EXODEOXYRIBONUCLEASE 7 SMALL SUBUNIT"/>
    <property type="match status" value="1"/>
</dbReference>
<evidence type="ECO:0000256" key="6">
    <source>
        <dbReference type="HAMAP-Rule" id="MF_00337"/>
    </source>
</evidence>
<dbReference type="NCBIfam" id="TIGR01280">
    <property type="entry name" value="xseB"/>
    <property type="match status" value="1"/>
</dbReference>
<dbReference type="InterPro" id="IPR003761">
    <property type="entry name" value="Exonuc_VII_S"/>
</dbReference>
<proteinExistence type="inferred from homology"/>
<dbReference type="Proteomes" id="UP000267250">
    <property type="component" value="Chromosome"/>
</dbReference>
<comment type="function">
    <text evidence="6">Bidirectionally degrades single-stranded DNA into large acid-insoluble oligonucleotides, which are then degraded further into small acid-soluble oligonucleotides.</text>
</comment>
<dbReference type="Gene3D" id="1.10.287.1040">
    <property type="entry name" value="Exonuclease VII, small subunit"/>
    <property type="match status" value="1"/>
</dbReference>
<evidence type="ECO:0000313" key="8">
    <source>
        <dbReference type="Proteomes" id="UP000267250"/>
    </source>
</evidence>
<keyword evidence="8" id="KW-1185">Reference proteome</keyword>
<dbReference type="InterPro" id="IPR037004">
    <property type="entry name" value="Exonuc_VII_ssu_sf"/>
</dbReference>
<comment type="similarity">
    <text evidence="1 6">Belongs to the XseB family.</text>
</comment>
<evidence type="ECO:0000256" key="4">
    <source>
        <dbReference type="ARBA" id="ARBA00022801"/>
    </source>
</evidence>
<dbReference type="GO" id="GO:0005829">
    <property type="term" value="C:cytosol"/>
    <property type="evidence" value="ECO:0007669"/>
    <property type="project" value="TreeGrafter"/>
</dbReference>
<dbReference type="RefSeq" id="WP_127016862.1">
    <property type="nucleotide sequence ID" value="NZ_CP016379.1"/>
</dbReference>
<dbReference type="NCBIfam" id="NF002140">
    <property type="entry name" value="PRK00977.1-4"/>
    <property type="match status" value="1"/>
</dbReference>
<evidence type="ECO:0000256" key="1">
    <source>
        <dbReference type="ARBA" id="ARBA00009998"/>
    </source>
</evidence>
<protein>
    <recommendedName>
        <fullName evidence="6">Exodeoxyribonuclease 7 small subunit</fullName>
        <ecNumber evidence="6">3.1.11.6</ecNumber>
    </recommendedName>
    <alternativeName>
        <fullName evidence="6">Exodeoxyribonuclease VII small subunit</fullName>
        <shortName evidence="6">Exonuclease VII small subunit</shortName>
    </alternativeName>
</protein>